<gene>
    <name evidence="3" type="ORF">Acr_24g0006240</name>
</gene>
<dbReference type="Proteomes" id="UP000585474">
    <property type="component" value="Unassembled WGS sequence"/>
</dbReference>
<feature type="transmembrane region" description="Helical" evidence="2">
    <location>
        <begin position="102"/>
        <end position="123"/>
    </location>
</feature>
<organism evidence="3 4">
    <name type="scientific">Actinidia rufa</name>
    <dbReference type="NCBI Taxonomy" id="165716"/>
    <lineage>
        <taxon>Eukaryota</taxon>
        <taxon>Viridiplantae</taxon>
        <taxon>Streptophyta</taxon>
        <taxon>Embryophyta</taxon>
        <taxon>Tracheophyta</taxon>
        <taxon>Spermatophyta</taxon>
        <taxon>Magnoliopsida</taxon>
        <taxon>eudicotyledons</taxon>
        <taxon>Gunneridae</taxon>
        <taxon>Pentapetalae</taxon>
        <taxon>asterids</taxon>
        <taxon>Ericales</taxon>
        <taxon>Actinidiaceae</taxon>
        <taxon>Actinidia</taxon>
    </lineage>
</organism>
<keyword evidence="2" id="KW-1133">Transmembrane helix</keyword>
<keyword evidence="2" id="KW-0812">Transmembrane</keyword>
<sequence>MSTTEKGSGKGDKLGGLGKHSNFKGPNPSKAQSTQKDRGKGKEATNLEYDNTQFTGCQICIPFPERYSWRMILGLRTVAINVTRESLLWAIGIGKSIDLPRIIFMALVLLMIHLTLGALCHSLEIKGMLIRMQSNDDEEEEED</sequence>
<dbReference type="AlphaFoldDB" id="A0A7J0GV81"/>
<feature type="compositionally biased region" description="Basic and acidic residues" evidence="1">
    <location>
        <begin position="35"/>
        <end position="45"/>
    </location>
</feature>
<proteinExistence type="predicted"/>
<keyword evidence="4" id="KW-1185">Reference proteome</keyword>
<evidence type="ECO:0000313" key="3">
    <source>
        <dbReference type="EMBL" id="GFZ14434.1"/>
    </source>
</evidence>
<keyword evidence="2" id="KW-0472">Membrane</keyword>
<evidence type="ECO:0000256" key="2">
    <source>
        <dbReference type="SAM" id="Phobius"/>
    </source>
</evidence>
<feature type="region of interest" description="Disordered" evidence="1">
    <location>
        <begin position="1"/>
        <end position="47"/>
    </location>
</feature>
<dbReference type="EMBL" id="BJWL01000024">
    <property type="protein sequence ID" value="GFZ14434.1"/>
    <property type="molecule type" value="Genomic_DNA"/>
</dbReference>
<comment type="caution">
    <text evidence="3">The sequence shown here is derived from an EMBL/GenBank/DDBJ whole genome shotgun (WGS) entry which is preliminary data.</text>
</comment>
<accession>A0A7J0GV81</accession>
<evidence type="ECO:0000313" key="4">
    <source>
        <dbReference type="Proteomes" id="UP000585474"/>
    </source>
</evidence>
<reference evidence="3 4" key="1">
    <citation type="submission" date="2019-07" db="EMBL/GenBank/DDBJ databases">
        <title>De Novo Assembly of kiwifruit Actinidia rufa.</title>
        <authorList>
            <person name="Sugita-Konishi S."/>
            <person name="Sato K."/>
            <person name="Mori E."/>
            <person name="Abe Y."/>
            <person name="Kisaki G."/>
            <person name="Hamano K."/>
            <person name="Suezawa K."/>
            <person name="Otani M."/>
            <person name="Fukuda T."/>
            <person name="Manabe T."/>
            <person name="Gomi K."/>
            <person name="Tabuchi M."/>
            <person name="Akimitsu K."/>
            <person name="Kataoka I."/>
        </authorList>
    </citation>
    <scope>NUCLEOTIDE SEQUENCE [LARGE SCALE GENOMIC DNA]</scope>
    <source>
        <strain evidence="4">cv. Fuchu</strain>
    </source>
</reference>
<dbReference type="OrthoDB" id="1837636at2759"/>
<name>A0A7J0GV81_9ERIC</name>
<protein>
    <submittedName>
        <fullName evidence="3">Uncharacterized protein</fullName>
    </submittedName>
</protein>
<evidence type="ECO:0000256" key="1">
    <source>
        <dbReference type="SAM" id="MobiDB-lite"/>
    </source>
</evidence>